<dbReference type="SUPFAM" id="SSF46894">
    <property type="entry name" value="C-terminal effector domain of the bipartite response regulators"/>
    <property type="match status" value="1"/>
</dbReference>
<evidence type="ECO:0000256" key="4">
    <source>
        <dbReference type="PROSITE-ProRule" id="PRU00169"/>
    </source>
</evidence>
<comment type="caution">
    <text evidence="8">The sequence shown here is derived from an EMBL/GenBank/DDBJ whole genome shotgun (WGS) entry which is preliminary data.</text>
</comment>
<dbReference type="CDD" id="cd06170">
    <property type="entry name" value="LuxR_C_like"/>
    <property type="match status" value="1"/>
</dbReference>
<dbReference type="InterPro" id="IPR016032">
    <property type="entry name" value="Sig_transdc_resp-reg_C-effctor"/>
</dbReference>
<dbReference type="InterPro" id="IPR011006">
    <property type="entry name" value="CheY-like_superfamily"/>
</dbReference>
<dbReference type="PANTHER" id="PTHR44688:SF16">
    <property type="entry name" value="DNA-BINDING TRANSCRIPTIONAL ACTIVATOR DEVR_DOSR"/>
    <property type="match status" value="1"/>
</dbReference>
<evidence type="ECO:0000256" key="1">
    <source>
        <dbReference type="ARBA" id="ARBA00023015"/>
    </source>
</evidence>
<feature type="domain" description="Response regulatory" evidence="7">
    <location>
        <begin position="8"/>
        <end position="122"/>
    </location>
</feature>
<evidence type="ECO:0000256" key="5">
    <source>
        <dbReference type="SAM" id="Coils"/>
    </source>
</evidence>
<keyword evidence="1" id="KW-0805">Transcription regulation</keyword>
<accession>A0ABX1TES8</accession>
<proteinExistence type="predicted"/>
<evidence type="ECO:0000259" key="7">
    <source>
        <dbReference type="PROSITE" id="PS50110"/>
    </source>
</evidence>
<feature type="domain" description="HTH luxR-type" evidence="6">
    <location>
        <begin position="138"/>
        <end position="203"/>
    </location>
</feature>
<organism evidence="8 9">
    <name type="scientific">Candidatus Competibacter phosphatis</name>
    <dbReference type="NCBI Taxonomy" id="221280"/>
    <lineage>
        <taxon>Bacteria</taxon>
        <taxon>Pseudomonadati</taxon>
        <taxon>Pseudomonadota</taxon>
        <taxon>Gammaproteobacteria</taxon>
        <taxon>Candidatus Competibacteraceae</taxon>
        <taxon>Candidatus Competibacter</taxon>
    </lineage>
</organism>
<name>A0ABX1TES8_9GAMM</name>
<feature type="coiled-coil region" evidence="5">
    <location>
        <begin position="128"/>
        <end position="155"/>
    </location>
</feature>
<dbReference type="CDD" id="cd17537">
    <property type="entry name" value="REC_FixJ"/>
    <property type="match status" value="1"/>
</dbReference>
<dbReference type="SUPFAM" id="SSF52172">
    <property type="entry name" value="CheY-like"/>
    <property type="match status" value="1"/>
</dbReference>
<dbReference type="Proteomes" id="UP000760480">
    <property type="component" value="Unassembled WGS sequence"/>
</dbReference>
<dbReference type="PROSITE" id="PS50043">
    <property type="entry name" value="HTH_LUXR_2"/>
    <property type="match status" value="1"/>
</dbReference>
<dbReference type="RefSeq" id="WP_169247128.1">
    <property type="nucleotide sequence ID" value="NZ_SPMZ01000003.1"/>
</dbReference>
<evidence type="ECO:0000259" key="6">
    <source>
        <dbReference type="PROSITE" id="PS50043"/>
    </source>
</evidence>
<keyword evidence="4" id="KW-0597">Phosphoprotein</keyword>
<protein>
    <submittedName>
        <fullName evidence="8">Response regulator transcription factor</fullName>
    </submittedName>
</protein>
<dbReference type="InterPro" id="IPR000792">
    <property type="entry name" value="Tscrpt_reg_LuxR_C"/>
</dbReference>
<dbReference type="EMBL" id="SPMZ01000003">
    <property type="protein sequence ID" value="NMQ17873.1"/>
    <property type="molecule type" value="Genomic_DNA"/>
</dbReference>
<dbReference type="Gene3D" id="1.10.10.10">
    <property type="entry name" value="Winged helix-like DNA-binding domain superfamily/Winged helix DNA-binding domain"/>
    <property type="match status" value="1"/>
</dbReference>
<keyword evidence="3" id="KW-0804">Transcription</keyword>
<dbReference type="PROSITE" id="PS50110">
    <property type="entry name" value="RESPONSE_REGULATORY"/>
    <property type="match status" value="1"/>
</dbReference>
<dbReference type="PROSITE" id="PS00622">
    <property type="entry name" value="HTH_LUXR_1"/>
    <property type="match status" value="1"/>
</dbReference>
<dbReference type="SMART" id="SM00448">
    <property type="entry name" value="REC"/>
    <property type="match status" value="1"/>
</dbReference>
<evidence type="ECO:0000256" key="2">
    <source>
        <dbReference type="ARBA" id="ARBA00023125"/>
    </source>
</evidence>
<dbReference type="Gene3D" id="3.40.50.2300">
    <property type="match status" value="1"/>
</dbReference>
<dbReference type="InterPro" id="IPR001789">
    <property type="entry name" value="Sig_transdc_resp-reg_receiver"/>
</dbReference>
<sequence length="206" mass="22884">MRNAREQMVFIVDDDTAVRDSIQELVESVGLRVEGYASAFAFLDDFQPQYSGCLVLDVRMAAMSGLALQERLNELGFRIPVIMLTGHGDVPMAVQAMKAGAVDFIQKPYRDQALLDSINAALVLDATARHLSNAAESLEHQLATLTEREREVLNQTLTGSTSKEIARELSVSPRTVEAHRQNLLRKLGIGTVKELMLHLVPRERSR</sequence>
<dbReference type="SMART" id="SM00421">
    <property type="entry name" value="HTH_LUXR"/>
    <property type="match status" value="1"/>
</dbReference>
<feature type="modified residue" description="4-aspartylphosphate" evidence="4">
    <location>
        <position position="57"/>
    </location>
</feature>
<evidence type="ECO:0000256" key="3">
    <source>
        <dbReference type="ARBA" id="ARBA00023163"/>
    </source>
</evidence>
<keyword evidence="5" id="KW-0175">Coiled coil</keyword>
<evidence type="ECO:0000313" key="9">
    <source>
        <dbReference type="Proteomes" id="UP000760480"/>
    </source>
</evidence>
<keyword evidence="2" id="KW-0238">DNA-binding</keyword>
<evidence type="ECO:0000313" key="8">
    <source>
        <dbReference type="EMBL" id="NMQ17873.1"/>
    </source>
</evidence>
<dbReference type="Pfam" id="PF00196">
    <property type="entry name" value="GerE"/>
    <property type="match status" value="1"/>
</dbReference>
<reference evidence="8 9" key="1">
    <citation type="submission" date="2019-03" db="EMBL/GenBank/DDBJ databases">
        <title>Metabolic reconstructions from genomes of highly enriched 'Candidatus Accumulibacter' and 'Candidatus Competibacter' bioreactor populations.</title>
        <authorList>
            <person name="Annavajhala M.K."/>
            <person name="Welles L."/>
            <person name="Abbas B."/>
            <person name="Sorokin D."/>
            <person name="Park H."/>
            <person name="Van Loosdrecht M."/>
            <person name="Chandran K."/>
        </authorList>
    </citation>
    <scope>NUCLEOTIDE SEQUENCE [LARGE SCALE GENOMIC DNA]</scope>
    <source>
        <strain evidence="8 9">SBR_G</strain>
    </source>
</reference>
<dbReference type="Pfam" id="PF00072">
    <property type="entry name" value="Response_reg"/>
    <property type="match status" value="1"/>
</dbReference>
<dbReference type="PRINTS" id="PR00038">
    <property type="entry name" value="HTHLUXR"/>
</dbReference>
<gene>
    <name evidence="8" type="ORF">E4P82_00830</name>
</gene>
<dbReference type="InterPro" id="IPR036388">
    <property type="entry name" value="WH-like_DNA-bd_sf"/>
</dbReference>
<dbReference type="PANTHER" id="PTHR44688">
    <property type="entry name" value="DNA-BINDING TRANSCRIPTIONAL ACTIVATOR DEVR_DOSR"/>
    <property type="match status" value="1"/>
</dbReference>
<keyword evidence="9" id="KW-1185">Reference proteome</keyword>